<protein>
    <recommendedName>
        <fullName evidence="1">PUB domain-containing protein</fullName>
    </recommendedName>
</protein>
<dbReference type="InterPro" id="IPR036339">
    <property type="entry name" value="PUB-like_dom_sf"/>
</dbReference>
<sequence>MNRPLCLLRLLHRQASVECRRKTLEILDTIFTNIIACPSAAKYRRINMASVMWERHVAPSFFLFQFIEWLEAIGFVHDAEHSLLQFSGDELSGVIRAREEVRILFEAYVVPCPNESKNDVGKGKQLLPLLRIVAGLADDGSQGNEVPLQDKDAPPACINSEVWEEVKSLLYGAVLKRVSERLGKGSFASQTVSQPPPSLPGSWAWPSLVEVVSGLSLSQVEEDFSVIEAELFSVYQHTTCGGAKLGALFKESARRRVAERHKNDFSSSDATFANANAELNYVATRLIADIASCMEQVAVLEEAQGMVRKDRLEARRLLRKFREDADITYLHLLKEEWKGQLKAAKEKHGKPFVYLQTPSSESRAE</sequence>
<dbReference type="OrthoDB" id="263816at2759"/>
<dbReference type="EMBL" id="MKKU01000052">
    <property type="protein sequence ID" value="RNF26217.1"/>
    <property type="molecule type" value="Genomic_DNA"/>
</dbReference>
<accession>A0A422Q8G1</accession>
<dbReference type="Gene3D" id="1.20.58.2190">
    <property type="match status" value="1"/>
</dbReference>
<comment type="caution">
    <text evidence="2">The sequence shown here is derived from an EMBL/GenBank/DDBJ whole genome shotgun (WGS) entry which is preliminary data.</text>
</comment>
<dbReference type="CDD" id="cd09212">
    <property type="entry name" value="PUB"/>
    <property type="match status" value="1"/>
</dbReference>
<dbReference type="AlphaFoldDB" id="A0A422Q8G1"/>
<keyword evidence="3" id="KW-1185">Reference proteome</keyword>
<proteinExistence type="predicted"/>
<evidence type="ECO:0000313" key="2">
    <source>
        <dbReference type="EMBL" id="RNF26217.1"/>
    </source>
</evidence>
<dbReference type="SUPFAM" id="SSF143503">
    <property type="entry name" value="PUG domain-like"/>
    <property type="match status" value="1"/>
</dbReference>
<feature type="domain" description="PUB" evidence="1">
    <location>
        <begin position="19"/>
        <end position="92"/>
    </location>
</feature>
<dbReference type="RefSeq" id="XP_029231423.1">
    <property type="nucleotide sequence ID" value="XM_029368463.1"/>
</dbReference>
<evidence type="ECO:0000313" key="3">
    <source>
        <dbReference type="Proteomes" id="UP000284403"/>
    </source>
</evidence>
<dbReference type="InterPro" id="IPR018997">
    <property type="entry name" value="PUB_domain"/>
</dbReference>
<name>A0A422Q8G1_9TRYP</name>
<dbReference type="GeneID" id="40315136"/>
<evidence type="ECO:0000259" key="1">
    <source>
        <dbReference type="Pfam" id="PF09409"/>
    </source>
</evidence>
<reference evidence="2 3" key="1">
    <citation type="journal article" date="2018" name="BMC Genomics">
        <title>Genomic comparison of Trypanosoma conorhini and Trypanosoma rangeli to Trypanosoma cruzi strains of high and low virulence.</title>
        <authorList>
            <person name="Bradwell K.R."/>
            <person name="Koparde V.N."/>
            <person name="Matveyev A.V."/>
            <person name="Serrano M.G."/>
            <person name="Alves J.M."/>
            <person name="Parikh H."/>
            <person name="Huang B."/>
            <person name="Lee V."/>
            <person name="Espinosa-Alvarez O."/>
            <person name="Ortiz P.A."/>
            <person name="Costa-Martins A.G."/>
            <person name="Teixeira M.M."/>
            <person name="Buck G.A."/>
        </authorList>
    </citation>
    <scope>NUCLEOTIDE SEQUENCE [LARGE SCALE GENOMIC DNA]</scope>
    <source>
        <strain evidence="2 3">025E</strain>
    </source>
</reference>
<organism evidence="2 3">
    <name type="scientific">Trypanosoma conorhini</name>
    <dbReference type="NCBI Taxonomy" id="83891"/>
    <lineage>
        <taxon>Eukaryota</taxon>
        <taxon>Discoba</taxon>
        <taxon>Euglenozoa</taxon>
        <taxon>Kinetoplastea</taxon>
        <taxon>Metakinetoplastina</taxon>
        <taxon>Trypanosomatida</taxon>
        <taxon>Trypanosomatidae</taxon>
        <taxon>Trypanosoma</taxon>
    </lineage>
</organism>
<gene>
    <name evidence="2" type="ORF">Tco025E_01525</name>
</gene>
<dbReference type="Pfam" id="PF09409">
    <property type="entry name" value="PUB"/>
    <property type="match status" value="1"/>
</dbReference>
<dbReference type="Proteomes" id="UP000284403">
    <property type="component" value="Unassembled WGS sequence"/>
</dbReference>